<evidence type="ECO:0000256" key="1">
    <source>
        <dbReference type="ARBA" id="ARBA00001946"/>
    </source>
</evidence>
<evidence type="ECO:0000259" key="16">
    <source>
        <dbReference type="Pfam" id="PF00156"/>
    </source>
</evidence>
<comment type="subcellular location">
    <subcellularLocation>
        <location evidence="2 15">Cytoplasm</location>
    </subcellularLocation>
</comment>
<comment type="pathway">
    <text evidence="3 15">Purine metabolism; IMP biosynthesis via salvage pathway; IMP from hypoxanthine: step 1/1.</text>
</comment>
<evidence type="ECO:0000256" key="9">
    <source>
        <dbReference type="ARBA" id="ARBA00022723"/>
    </source>
</evidence>
<dbReference type="InterPro" id="IPR029057">
    <property type="entry name" value="PRTase-like"/>
</dbReference>
<dbReference type="FunFam" id="3.40.50.2020:FF:000006">
    <property type="entry name" value="Hypoxanthine phosphoribosyltransferase"/>
    <property type="match status" value="1"/>
</dbReference>
<dbReference type="SUPFAM" id="SSF53271">
    <property type="entry name" value="PRTase-like"/>
    <property type="match status" value="1"/>
</dbReference>
<dbReference type="GO" id="GO:0004422">
    <property type="term" value="F:hypoxanthine phosphoribosyltransferase activity"/>
    <property type="evidence" value="ECO:0007669"/>
    <property type="project" value="InterPro"/>
</dbReference>
<dbReference type="GO" id="GO:0000287">
    <property type="term" value="F:magnesium ion binding"/>
    <property type="evidence" value="ECO:0007669"/>
    <property type="project" value="TreeGrafter"/>
</dbReference>
<dbReference type="GO" id="GO:0000166">
    <property type="term" value="F:nucleotide binding"/>
    <property type="evidence" value="ECO:0007669"/>
    <property type="project" value="UniProtKB-KW"/>
</dbReference>
<dbReference type="GO" id="GO:0052657">
    <property type="term" value="F:guanine phosphoribosyltransferase activity"/>
    <property type="evidence" value="ECO:0007669"/>
    <property type="project" value="UniProtKB-ARBA"/>
</dbReference>
<dbReference type="GO" id="GO:0032264">
    <property type="term" value="P:IMP salvage"/>
    <property type="evidence" value="ECO:0007669"/>
    <property type="project" value="UniProtKB-UniPathway"/>
</dbReference>
<dbReference type="EC" id="2.4.2.8" evidence="5 15"/>
<evidence type="ECO:0000313" key="18">
    <source>
        <dbReference type="Proteomes" id="UP000324159"/>
    </source>
</evidence>
<dbReference type="GO" id="GO:0046100">
    <property type="term" value="P:hypoxanthine metabolic process"/>
    <property type="evidence" value="ECO:0007669"/>
    <property type="project" value="TreeGrafter"/>
</dbReference>
<keyword evidence="8 15" id="KW-0808">Transferase</keyword>
<dbReference type="NCBIfam" id="TIGR01203">
    <property type="entry name" value="HGPRTase"/>
    <property type="match status" value="1"/>
</dbReference>
<keyword evidence="10 15" id="KW-0660">Purine salvage</keyword>
<gene>
    <name evidence="17" type="ORF">EDC39_11450</name>
</gene>
<evidence type="ECO:0000256" key="15">
    <source>
        <dbReference type="RuleBase" id="RU364099"/>
    </source>
</evidence>
<keyword evidence="18" id="KW-1185">Reference proteome</keyword>
<evidence type="ECO:0000256" key="12">
    <source>
        <dbReference type="ARBA" id="ARBA00022842"/>
    </source>
</evidence>
<evidence type="ECO:0000313" key="17">
    <source>
        <dbReference type="EMBL" id="TYO96344.1"/>
    </source>
</evidence>
<organism evidence="17 18">
    <name type="scientific">Geothermobacter ehrlichii</name>
    <dbReference type="NCBI Taxonomy" id="213224"/>
    <lineage>
        <taxon>Bacteria</taxon>
        <taxon>Pseudomonadati</taxon>
        <taxon>Thermodesulfobacteriota</taxon>
        <taxon>Desulfuromonadia</taxon>
        <taxon>Desulfuromonadales</taxon>
        <taxon>Geothermobacteraceae</taxon>
        <taxon>Geothermobacter</taxon>
    </lineage>
</organism>
<comment type="cofactor">
    <cofactor evidence="1 15">
        <name>Mg(2+)</name>
        <dbReference type="ChEBI" id="CHEBI:18420"/>
    </cofactor>
</comment>
<comment type="caution">
    <text evidence="17">The sequence shown here is derived from an EMBL/GenBank/DDBJ whole genome shotgun (WGS) entry which is preliminary data.</text>
</comment>
<evidence type="ECO:0000256" key="2">
    <source>
        <dbReference type="ARBA" id="ARBA00004496"/>
    </source>
</evidence>
<dbReference type="Gene3D" id="3.40.50.2020">
    <property type="match status" value="1"/>
</dbReference>
<comment type="catalytic activity">
    <reaction evidence="14">
        <text>IMP + diphosphate = hypoxanthine + 5-phospho-alpha-D-ribose 1-diphosphate</text>
        <dbReference type="Rhea" id="RHEA:17973"/>
        <dbReference type="ChEBI" id="CHEBI:17368"/>
        <dbReference type="ChEBI" id="CHEBI:33019"/>
        <dbReference type="ChEBI" id="CHEBI:58017"/>
        <dbReference type="ChEBI" id="CHEBI:58053"/>
        <dbReference type="EC" id="2.4.2.8"/>
    </reaction>
    <physiologicalReaction direction="right-to-left" evidence="14">
        <dbReference type="Rhea" id="RHEA:17975"/>
    </physiologicalReaction>
</comment>
<protein>
    <recommendedName>
        <fullName evidence="5 15">Hypoxanthine phosphoribosyltransferase</fullName>
        <ecNumber evidence="5 15">2.4.2.8</ecNumber>
    </recommendedName>
</protein>
<keyword evidence="7 15" id="KW-0328">Glycosyltransferase</keyword>
<evidence type="ECO:0000256" key="4">
    <source>
        <dbReference type="ARBA" id="ARBA00008391"/>
    </source>
</evidence>
<sequence length="188" mass="21397">MSAYFPWGYQFFFMSELNLKPLYSAETVAATVTRLATEINRDYQGVDLLLVGILKGSFLFIADLCRQIEVPVSIDFMRLASYGSETQSSGIIELRKDLEISIRGRHVLIVEDIIDSGLTLQSLLHRLRERQPASLKVCALIDKRARREVDIEADYVGLTMDDGFIVGYGLDYDERYRNLPGIYIAEFP</sequence>
<keyword evidence="6 15" id="KW-0963">Cytoplasm</keyword>
<evidence type="ECO:0000256" key="5">
    <source>
        <dbReference type="ARBA" id="ARBA00011895"/>
    </source>
</evidence>
<dbReference type="Proteomes" id="UP000324159">
    <property type="component" value="Unassembled WGS sequence"/>
</dbReference>
<evidence type="ECO:0000256" key="11">
    <source>
        <dbReference type="ARBA" id="ARBA00022741"/>
    </source>
</evidence>
<dbReference type="CDD" id="cd06223">
    <property type="entry name" value="PRTases_typeI"/>
    <property type="match status" value="1"/>
</dbReference>
<dbReference type="Pfam" id="PF00156">
    <property type="entry name" value="Pribosyltran"/>
    <property type="match status" value="1"/>
</dbReference>
<dbReference type="AlphaFoldDB" id="A0A5D3WFE5"/>
<name>A0A5D3WFE5_9BACT</name>
<dbReference type="EMBL" id="VNIB01000014">
    <property type="protein sequence ID" value="TYO96344.1"/>
    <property type="molecule type" value="Genomic_DNA"/>
</dbReference>
<keyword evidence="11 15" id="KW-0547">Nucleotide-binding</keyword>
<dbReference type="GO" id="GO:0006166">
    <property type="term" value="P:purine ribonucleoside salvage"/>
    <property type="evidence" value="ECO:0007669"/>
    <property type="project" value="UniProtKB-KW"/>
</dbReference>
<evidence type="ECO:0000256" key="10">
    <source>
        <dbReference type="ARBA" id="ARBA00022726"/>
    </source>
</evidence>
<proteinExistence type="inferred from homology"/>
<accession>A0A5D3WFE5</accession>
<feature type="domain" description="Phosphoribosyltransferase" evidence="16">
    <location>
        <begin position="22"/>
        <end position="172"/>
    </location>
</feature>
<dbReference type="InterPro" id="IPR050408">
    <property type="entry name" value="HGPRT"/>
</dbReference>
<evidence type="ECO:0000256" key="14">
    <source>
        <dbReference type="ARBA" id="ARBA00049402"/>
    </source>
</evidence>
<dbReference type="GO" id="GO:0006178">
    <property type="term" value="P:guanine salvage"/>
    <property type="evidence" value="ECO:0007669"/>
    <property type="project" value="TreeGrafter"/>
</dbReference>
<evidence type="ECO:0000256" key="13">
    <source>
        <dbReference type="ARBA" id="ARBA00048811"/>
    </source>
</evidence>
<keyword evidence="9 15" id="KW-0479">Metal-binding</keyword>
<dbReference type="PANTHER" id="PTHR43340">
    <property type="entry name" value="HYPOXANTHINE-GUANINE PHOSPHORIBOSYLTRANSFERASE"/>
    <property type="match status" value="1"/>
</dbReference>
<reference evidence="17 18" key="1">
    <citation type="submission" date="2019-07" db="EMBL/GenBank/DDBJ databases">
        <title>Genomic Encyclopedia of Type Strains, Phase IV (KMG-IV): sequencing the most valuable type-strain genomes for metagenomic binning, comparative biology and taxonomic classification.</title>
        <authorList>
            <person name="Goeker M."/>
        </authorList>
    </citation>
    <scope>NUCLEOTIDE SEQUENCE [LARGE SCALE GENOMIC DNA]</scope>
    <source>
        <strain evidence="17 18">SS015</strain>
    </source>
</reference>
<evidence type="ECO:0000256" key="7">
    <source>
        <dbReference type="ARBA" id="ARBA00022676"/>
    </source>
</evidence>
<evidence type="ECO:0000256" key="6">
    <source>
        <dbReference type="ARBA" id="ARBA00022490"/>
    </source>
</evidence>
<evidence type="ECO:0000256" key="3">
    <source>
        <dbReference type="ARBA" id="ARBA00004669"/>
    </source>
</evidence>
<comment type="catalytic activity">
    <reaction evidence="13">
        <text>GMP + diphosphate = guanine + 5-phospho-alpha-D-ribose 1-diphosphate</text>
        <dbReference type="Rhea" id="RHEA:25424"/>
        <dbReference type="ChEBI" id="CHEBI:16235"/>
        <dbReference type="ChEBI" id="CHEBI:33019"/>
        <dbReference type="ChEBI" id="CHEBI:58017"/>
        <dbReference type="ChEBI" id="CHEBI:58115"/>
        <dbReference type="EC" id="2.4.2.8"/>
    </reaction>
    <physiologicalReaction direction="right-to-left" evidence="13">
        <dbReference type="Rhea" id="RHEA:25426"/>
    </physiologicalReaction>
</comment>
<comment type="similarity">
    <text evidence="4 15">Belongs to the purine/pyrimidine phosphoribosyltransferase family.</text>
</comment>
<dbReference type="GO" id="GO:0032263">
    <property type="term" value="P:GMP salvage"/>
    <property type="evidence" value="ECO:0007669"/>
    <property type="project" value="TreeGrafter"/>
</dbReference>
<dbReference type="InterPro" id="IPR000836">
    <property type="entry name" value="PRTase_dom"/>
</dbReference>
<evidence type="ECO:0000256" key="8">
    <source>
        <dbReference type="ARBA" id="ARBA00022679"/>
    </source>
</evidence>
<dbReference type="GO" id="GO:0005829">
    <property type="term" value="C:cytosol"/>
    <property type="evidence" value="ECO:0007669"/>
    <property type="project" value="TreeGrafter"/>
</dbReference>
<dbReference type="InterPro" id="IPR005904">
    <property type="entry name" value="Hxn_phspho_trans"/>
</dbReference>
<dbReference type="UniPathway" id="UPA00591">
    <property type="reaction ID" value="UER00648"/>
</dbReference>
<dbReference type="PANTHER" id="PTHR43340:SF1">
    <property type="entry name" value="HYPOXANTHINE PHOSPHORIBOSYLTRANSFERASE"/>
    <property type="match status" value="1"/>
</dbReference>
<keyword evidence="12 15" id="KW-0460">Magnesium</keyword>